<evidence type="ECO:0000313" key="1">
    <source>
        <dbReference type="EMBL" id="MCC9063447.1"/>
    </source>
</evidence>
<evidence type="ECO:0000313" key="2">
    <source>
        <dbReference type="Proteomes" id="UP001430679"/>
    </source>
</evidence>
<protein>
    <submittedName>
        <fullName evidence="1">Uncharacterized protein</fullName>
    </submittedName>
</protein>
<dbReference type="Proteomes" id="UP001430679">
    <property type="component" value="Unassembled WGS sequence"/>
</dbReference>
<name>A0ABS8MD76_9FLAO</name>
<sequence>MVLRKITVEDNVYLYKTVTGFGGSTEIATFAITIFLENYKQTPLQINFITWEDAYAGNPLSTGTKLTKLSTKDEEVVNLNRPKYIREFILYGLKMGWNGQNKVEPIDGLKILVSLDYDVSPLHPKDGITIAHGKEYPK</sequence>
<proteinExistence type="predicted"/>
<accession>A0ABS8MD76</accession>
<keyword evidence="2" id="KW-1185">Reference proteome</keyword>
<dbReference type="EMBL" id="JAJJMM010000001">
    <property type="protein sequence ID" value="MCC9063447.1"/>
    <property type="molecule type" value="Genomic_DNA"/>
</dbReference>
<organism evidence="1 2">
    <name type="scientific">Flavobacterium piscisymbiosum</name>
    <dbReference type="NCBI Taxonomy" id="2893753"/>
    <lineage>
        <taxon>Bacteria</taxon>
        <taxon>Pseudomonadati</taxon>
        <taxon>Bacteroidota</taxon>
        <taxon>Flavobacteriia</taxon>
        <taxon>Flavobacteriales</taxon>
        <taxon>Flavobacteriaceae</taxon>
        <taxon>Flavobacterium</taxon>
    </lineage>
</organism>
<reference evidence="1" key="1">
    <citation type="submission" date="2021-11" db="EMBL/GenBank/DDBJ databases">
        <title>Description of novel Flavobacterium species.</title>
        <authorList>
            <person name="Saticioglu I.B."/>
            <person name="Ay H."/>
            <person name="Altun S."/>
            <person name="Duman M."/>
        </authorList>
    </citation>
    <scope>NUCLEOTIDE SEQUENCE</scope>
    <source>
        <strain evidence="1">F-30</strain>
    </source>
</reference>
<gene>
    <name evidence="1" type="ORF">LNP81_10620</name>
</gene>
<dbReference type="RefSeq" id="WP_230035668.1">
    <property type="nucleotide sequence ID" value="NZ_JAJJMM010000001.1"/>
</dbReference>
<comment type="caution">
    <text evidence="1">The sequence shown here is derived from an EMBL/GenBank/DDBJ whole genome shotgun (WGS) entry which is preliminary data.</text>
</comment>